<evidence type="ECO:0000313" key="3">
    <source>
        <dbReference type="Proteomes" id="UP000054560"/>
    </source>
</evidence>
<dbReference type="GeneID" id="25906181"/>
<sequence length="232" mass="26162">MTQCSRSSPEHNDMNSNSNTNGTNNNDTTTATSDDSHTENDADTTTSTNGDQSAEYRMESTPLHTPPANATATALKEAPHLGDLMGWRTTFTELPGQFTGLERIVLTANGTLQRIISSYYNAEVTVKIRHNRPRTDQGWYDREVELLIFDQVFCIATSEIHLDRKEYVDLVEINRIGLGQLFRHLNLLPFFHLLKVGRNPEGGLKRTYTLQSPGITCRITETFPRKLFTLLD</sequence>
<feature type="region of interest" description="Disordered" evidence="1">
    <location>
        <begin position="1"/>
        <end position="70"/>
    </location>
</feature>
<dbReference type="eggNOG" id="ENOG502S5ZC">
    <property type="taxonomic scope" value="Eukaryota"/>
</dbReference>
<evidence type="ECO:0000256" key="1">
    <source>
        <dbReference type="SAM" id="MobiDB-lite"/>
    </source>
</evidence>
<dbReference type="Gene3D" id="3.40.1410.10">
    <property type="entry name" value="Chorismate lyase-like"/>
    <property type="match status" value="1"/>
</dbReference>
<dbReference type="EMBL" id="KQ241966">
    <property type="protein sequence ID" value="KNC82040.1"/>
    <property type="molecule type" value="Genomic_DNA"/>
</dbReference>
<reference evidence="2 3" key="1">
    <citation type="submission" date="2011-02" db="EMBL/GenBank/DDBJ databases">
        <title>The Genome Sequence of Sphaeroforma arctica JP610.</title>
        <authorList>
            <consortium name="The Broad Institute Genome Sequencing Platform"/>
            <person name="Russ C."/>
            <person name="Cuomo C."/>
            <person name="Young S.K."/>
            <person name="Zeng Q."/>
            <person name="Gargeya S."/>
            <person name="Alvarado L."/>
            <person name="Berlin A."/>
            <person name="Chapman S.B."/>
            <person name="Chen Z."/>
            <person name="Freedman E."/>
            <person name="Gellesch M."/>
            <person name="Goldberg J."/>
            <person name="Griggs A."/>
            <person name="Gujja S."/>
            <person name="Heilman E."/>
            <person name="Heiman D."/>
            <person name="Howarth C."/>
            <person name="Mehta T."/>
            <person name="Neiman D."/>
            <person name="Pearson M."/>
            <person name="Roberts A."/>
            <person name="Saif S."/>
            <person name="Shea T."/>
            <person name="Shenoy N."/>
            <person name="Sisk P."/>
            <person name="Stolte C."/>
            <person name="Sykes S."/>
            <person name="White J."/>
            <person name="Yandava C."/>
            <person name="Burger G."/>
            <person name="Gray M.W."/>
            <person name="Holland P.W.H."/>
            <person name="King N."/>
            <person name="Lang F.B.F."/>
            <person name="Roger A.J."/>
            <person name="Ruiz-Trillo I."/>
            <person name="Haas B."/>
            <person name="Nusbaum C."/>
            <person name="Birren B."/>
        </authorList>
    </citation>
    <scope>NUCLEOTIDE SEQUENCE [LARGE SCALE GENOMIC DNA]</scope>
    <source>
        <strain evidence="2 3">JP610</strain>
    </source>
</reference>
<dbReference type="Proteomes" id="UP000054560">
    <property type="component" value="Unassembled WGS sequence"/>
</dbReference>
<dbReference type="RefSeq" id="XP_014155942.1">
    <property type="nucleotide sequence ID" value="XM_014300467.1"/>
</dbReference>
<organism evidence="2 3">
    <name type="scientific">Sphaeroforma arctica JP610</name>
    <dbReference type="NCBI Taxonomy" id="667725"/>
    <lineage>
        <taxon>Eukaryota</taxon>
        <taxon>Ichthyosporea</taxon>
        <taxon>Ichthyophonida</taxon>
        <taxon>Sphaeroforma</taxon>
    </lineage>
</organism>
<feature type="compositionally biased region" description="Low complexity" evidence="1">
    <location>
        <begin position="14"/>
        <end position="33"/>
    </location>
</feature>
<gene>
    <name evidence="2" type="ORF">SARC_05677</name>
</gene>
<protein>
    <submittedName>
        <fullName evidence="2">Uncharacterized protein</fullName>
    </submittedName>
</protein>
<accession>A0A0L0FYY7</accession>
<dbReference type="OrthoDB" id="5673at2759"/>
<dbReference type="STRING" id="667725.A0A0L0FYY7"/>
<dbReference type="SUPFAM" id="SSF64288">
    <property type="entry name" value="Chorismate lyase-like"/>
    <property type="match status" value="1"/>
</dbReference>
<evidence type="ECO:0000313" key="2">
    <source>
        <dbReference type="EMBL" id="KNC82040.1"/>
    </source>
</evidence>
<feature type="compositionally biased region" description="Polar residues" evidence="1">
    <location>
        <begin position="43"/>
        <end position="52"/>
    </location>
</feature>
<name>A0A0L0FYY7_9EUKA</name>
<dbReference type="InterPro" id="IPR028978">
    <property type="entry name" value="Chorismate_lyase_/UTRA_dom_sf"/>
</dbReference>
<dbReference type="AlphaFoldDB" id="A0A0L0FYY7"/>
<proteinExistence type="predicted"/>
<keyword evidence="3" id="KW-1185">Reference proteome</keyword>